<dbReference type="EMBL" id="JAGKSP010000005">
    <property type="protein sequence ID" value="MBP3964076.1"/>
    <property type="molecule type" value="Genomic_DNA"/>
</dbReference>
<comment type="caution">
    <text evidence="2">The sequence shown here is derived from an EMBL/GenBank/DDBJ whole genome shotgun (WGS) entry which is preliminary data.</text>
</comment>
<protein>
    <submittedName>
        <fullName evidence="2">Methyltransferase domain-containing protein</fullName>
    </submittedName>
</protein>
<evidence type="ECO:0000259" key="1">
    <source>
        <dbReference type="Pfam" id="PF08241"/>
    </source>
</evidence>
<dbReference type="GO" id="GO:0008168">
    <property type="term" value="F:methyltransferase activity"/>
    <property type="evidence" value="ECO:0007669"/>
    <property type="project" value="UniProtKB-KW"/>
</dbReference>
<keyword evidence="2" id="KW-0489">Methyltransferase</keyword>
<dbReference type="GO" id="GO:0032259">
    <property type="term" value="P:methylation"/>
    <property type="evidence" value="ECO:0007669"/>
    <property type="project" value="UniProtKB-KW"/>
</dbReference>
<feature type="domain" description="Methyltransferase type 11" evidence="1">
    <location>
        <begin position="80"/>
        <end position="130"/>
    </location>
</feature>
<dbReference type="SUPFAM" id="SSF48452">
    <property type="entry name" value="TPR-like"/>
    <property type="match status" value="1"/>
</dbReference>
<dbReference type="Gene3D" id="3.40.50.150">
    <property type="entry name" value="Vaccinia Virus protein VP39"/>
    <property type="match status" value="1"/>
</dbReference>
<dbReference type="Proteomes" id="UP000673394">
    <property type="component" value="Unassembled WGS sequence"/>
</dbReference>
<dbReference type="InterPro" id="IPR013216">
    <property type="entry name" value="Methyltransf_11"/>
</dbReference>
<dbReference type="SUPFAM" id="SSF53335">
    <property type="entry name" value="S-adenosyl-L-methionine-dependent methyltransferases"/>
    <property type="match status" value="1"/>
</dbReference>
<name>A0ABS5CDL5_9BACL</name>
<gene>
    <name evidence="2" type="ORF">I8J30_15275</name>
</gene>
<proteinExistence type="predicted"/>
<keyword evidence="3" id="KW-1185">Reference proteome</keyword>
<dbReference type="RefSeq" id="WP_210659056.1">
    <property type="nucleotide sequence ID" value="NZ_JAGKSP010000005.1"/>
</dbReference>
<evidence type="ECO:0000313" key="3">
    <source>
        <dbReference type="Proteomes" id="UP000673394"/>
    </source>
</evidence>
<reference evidence="2 3" key="1">
    <citation type="submission" date="2021-04" db="EMBL/GenBank/DDBJ databases">
        <title>Paenibacillus sp. DLE-14 whole genome sequence.</title>
        <authorList>
            <person name="Ham Y.J."/>
        </authorList>
    </citation>
    <scope>NUCLEOTIDE SEQUENCE [LARGE SCALE GENOMIC DNA]</scope>
    <source>
        <strain evidence="2 3">DLE-14</strain>
    </source>
</reference>
<sequence length="349" mass="39887">MDFNKLLHLNLGAYTRNIPLKNSFGNVYPVLNDELLTQMLDIQPGETVLDIGGGSNPFSRANTVTEPFLTHNAHRSWAGIDTRFDYVECFAEKLPFQDKSFDFALSRQVFEHTNSPLDACEEMMRVAERGFIETPQKIFELLLGPNPSHNWFVSLQSDTIIFERRQFIRHPLGHLSLSAVPSSPELQVLTHWELKNLSNVQYYWEGAIKYEVFDDPAGFDYNKQDHASQSHLDVALCALRQGGHYLDHREADAREAVRLKPDWALARSTLGIILWRQGKLLEAAAEFANANKLDSREEYAHNAHLPAGDSPVLVGFEDTLAMDETFYKRFSLCSYFDMNAYLHRPHVIL</sequence>
<dbReference type="InterPro" id="IPR011990">
    <property type="entry name" value="TPR-like_helical_dom_sf"/>
</dbReference>
<accession>A0ABS5CDL5</accession>
<evidence type="ECO:0000313" key="2">
    <source>
        <dbReference type="EMBL" id="MBP3964076.1"/>
    </source>
</evidence>
<dbReference type="Pfam" id="PF08241">
    <property type="entry name" value="Methyltransf_11"/>
    <property type="match status" value="1"/>
</dbReference>
<dbReference type="InterPro" id="IPR029063">
    <property type="entry name" value="SAM-dependent_MTases_sf"/>
</dbReference>
<organism evidence="2 3">
    <name type="scientific">Paenibacillus lignilyticus</name>
    <dbReference type="NCBI Taxonomy" id="1172615"/>
    <lineage>
        <taxon>Bacteria</taxon>
        <taxon>Bacillati</taxon>
        <taxon>Bacillota</taxon>
        <taxon>Bacilli</taxon>
        <taxon>Bacillales</taxon>
        <taxon>Paenibacillaceae</taxon>
        <taxon>Paenibacillus</taxon>
    </lineage>
</organism>
<dbReference type="Gene3D" id="1.25.40.10">
    <property type="entry name" value="Tetratricopeptide repeat domain"/>
    <property type="match status" value="1"/>
</dbReference>
<keyword evidence="2" id="KW-0808">Transferase</keyword>